<proteinExistence type="predicted"/>
<dbReference type="InterPro" id="IPR045097">
    <property type="entry name" value="Thymidate_synth/dCMP_Mease"/>
</dbReference>
<dbReference type="SUPFAM" id="SSF55831">
    <property type="entry name" value="Thymidylate synthase/dCMP hydroxymethylase"/>
    <property type="match status" value="1"/>
</dbReference>
<accession>A0ABU3F947</accession>
<feature type="domain" description="Thymidylate synthase/dCMP hydroxymethylase" evidence="6">
    <location>
        <begin position="23"/>
        <end position="303"/>
    </location>
</feature>
<dbReference type="InterPro" id="IPR036926">
    <property type="entry name" value="Thymidate_synth/dCMP_Mease_sf"/>
</dbReference>
<evidence type="ECO:0000256" key="4">
    <source>
        <dbReference type="ARBA" id="ARBA00022727"/>
    </source>
</evidence>
<dbReference type="CDD" id="cd00351">
    <property type="entry name" value="TS_Pyrimidine_HMase"/>
    <property type="match status" value="1"/>
</dbReference>
<dbReference type="InterPro" id="IPR000398">
    <property type="entry name" value="Thymidylate_synthase"/>
</dbReference>
<evidence type="ECO:0000256" key="2">
    <source>
        <dbReference type="ARBA" id="ARBA00022603"/>
    </source>
</evidence>
<dbReference type="PRINTS" id="PR00108">
    <property type="entry name" value="THYMDSNTHASE"/>
</dbReference>
<dbReference type="Proteomes" id="UP001181046">
    <property type="component" value="Unassembled WGS sequence"/>
</dbReference>
<dbReference type="InterPro" id="IPR023451">
    <property type="entry name" value="Thymidate_synth/dCMP_Mease_dom"/>
</dbReference>
<evidence type="ECO:0000256" key="3">
    <source>
        <dbReference type="ARBA" id="ARBA00022679"/>
    </source>
</evidence>
<dbReference type="NCBIfam" id="TIGR03284">
    <property type="entry name" value="thym_sym"/>
    <property type="match status" value="1"/>
</dbReference>
<name>A0ABU3F947_9ENTE</name>
<evidence type="ECO:0000313" key="7">
    <source>
        <dbReference type="EMBL" id="MDT2759194.1"/>
    </source>
</evidence>
<keyword evidence="3 7" id="KW-0808">Transferase</keyword>
<protein>
    <recommendedName>
        <fullName evidence="1 5">Thymidylate synthase</fullName>
        <ecNumber evidence="1 5">2.1.1.45</ecNumber>
    </recommendedName>
</protein>
<organism evidence="7 8">
    <name type="scientific">Enterococcus xiangfangensis</name>
    <dbReference type="NCBI Taxonomy" id="1296537"/>
    <lineage>
        <taxon>Bacteria</taxon>
        <taxon>Bacillati</taxon>
        <taxon>Bacillota</taxon>
        <taxon>Bacilli</taxon>
        <taxon>Lactobacillales</taxon>
        <taxon>Enterococcaceae</taxon>
        <taxon>Enterococcus</taxon>
    </lineage>
</organism>
<reference evidence="7" key="1">
    <citation type="submission" date="2023-03" db="EMBL/GenBank/DDBJ databases">
        <authorList>
            <person name="Shen W."/>
            <person name="Cai J."/>
        </authorList>
    </citation>
    <scope>NUCLEOTIDE SEQUENCE</scope>
    <source>
        <strain evidence="7">P66-3</strain>
    </source>
</reference>
<dbReference type="GO" id="GO:0032259">
    <property type="term" value="P:methylation"/>
    <property type="evidence" value="ECO:0007669"/>
    <property type="project" value="UniProtKB-KW"/>
</dbReference>
<dbReference type="PANTHER" id="PTHR11548:SF1">
    <property type="entry name" value="THYMIDYLATE SYNTHASE 1"/>
    <property type="match status" value="1"/>
</dbReference>
<evidence type="ECO:0000256" key="1">
    <source>
        <dbReference type="ARBA" id="ARBA00011947"/>
    </source>
</evidence>
<sequence>MLNSDKRKKRRILVIEYTGFDKIYRDIVLEIIEHGTDQDPALVRAKYADGSPAPTRFIQGVNFKITPADGIPILKSKRVFQKTPLIELEWIWQELSNDVTWLQDHKCKVWNEWADENNTIGKAYGYQLAKKCRKLPDHKEKLNQVEYVLHQLQNNPGSRRIMTSLWDVDDLDEMTLEPCVWATNWKVNNGVLDLHVKQRSADMALGNPFNVYQYAVLHRLIADQLDFELGTMHWCIDDAHVYDRHIDALKEQLSQPVPDSQPTLVLPAKYDENGNKHSFFERRLSEVKLENYENNGVFKYEIAE</sequence>
<evidence type="ECO:0000313" key="8">
    <source>
        <dbReference type="Proteomes" id="UP001181046"/>
    </source>
</evidence>
<evidence type="ECO:0000259" key="6">
    <source>
        <dbReference type="Pfam" id="PF00303"/>
    </source>
</evidence>
<dbReference type="Gene3D" id="3.30.572.10">
    <property type="entry name" value="Thymidylate synthase/dCMP hydroxymethylase domain"/>
    <property type="match status" value="1"/>
</dbReference>
<keyword evidence="4" id="KW-0545">Nucleotide biosynthesis</keyword>
<keyword evidence="8" id="KW-1185">Reference proteome</keyword>
<dbReference type="Pfam" id="PF00303">
    <property type="entry name" value="Thymidylat_synt"/>
    <property type="match status" value="1"/>
</dbReference>
<dbReference type="EMBL" id="JARQAJ010000002">
    <property type="protein sequence ID" value="MDT2759194.1"/>
    <property type="molecule type" value="Genomic_DNA"/>
</dbReference>
<dbReference type="EC" id="2.1.1.45" evidence="1 5"/>
<keyword evidence="2 7" id="KW-0489">Methyltransferase</keyword>
<evidence type="ECO:0000256" key="5">
    <source>
        <dbReference type="NCBIfam" id="TIGR03284"/>
    </source>
</evidence>
<comment type="caution">
    <text evidence="7">The sequence shown here is derived from an EMBL/GenBank/DDBJ whole genome shotgun (WGS) entry which is preliminary data.</text>
</comment>
<dbReference type="PANTHER" id="PTHR11548">
    <property type="entry name" value="THYMIDYLATE SYNTHASE 1"/>
    <property type="match status" value="1"/>
</dbReference>
<dbReference type="GO" id="GO:0004799">
    <property type="term" value="F:thymidylate synthase activity"/>
    <property type="evidence" value="ECO:0007669"/>
    <property type="project" value="UniProtKB-EC"/>
</dbReference>
<gene>
    <name evidence="7" type="primary">thyA</name>
    <name evidence="7" type="ORF">P7H27_05395</name>
</gene>